<dbReference type="InterPro" id="IPR022641">
    <property type="entry name" value="CheR_N"/>
</dbReference>
<dbReference type="InterPro" id="IPR000780">
    <property type="entry name" value="CheR_MeTrfase"/>
</dbReference>
<evidence type="ECO:0000256" key="5">
    <source>
        <dbReference type="ARBA" id="ARBA00022691"/>
    </source>
</evidence>
<gene>
    <name evidence="7" type="ORF">CKO42_06990</name>
</gene>
<dbReference type="SMART" id="SM00138">
    <property type="entry name" value="MeTrc"/>
    <property type="match status" value="1"/>
</dbReference>
<evidence type="ECO:0000256" key="3">
    <source>
        <dbReference type="ARBA" id="ARBA00022603"/>
    </source>
</evidence>
<evidence type="ECO:0000256" key="1">
    <source>
        <dbReference type="ARBA" id="ARBA00001541"/>
    </source>
</evidence>
<keyword evidence="8" id="KW-1185">Reference proteome</keyword>
<keyword evidence="3" id="KW-0489">Methyltransferase</keyword>
<protein>
    <recommendedName>
        <fullName evidence="2">protein-glutamate O-methyltransferase</fullName>
        <ecNumber evidence="2">2.1.1.80</ecNumber>
    </recommendedName>
</protein>
<organism evidence="7 8">
    <name type="scientific">Lamprobacter modestohalophilus</name>
    <dbReference type="NCBI Taxonomy" id="1064514"/>
    <lineage>
        <taxon>Bacteria</taxon>
        <taxon>Pseudomonadati</taxon>
        <taxon>Pseudomonadota</taxon>
        <taxon>Gammaproteobacteria</taxon>
        <taxon>Chromatiales</taxon>
        <taxon>Chromatiaceae</taxon>
        <taxon>Lamprobacter</taxon>
    </lineage>
</organism>
<dbReference type="PANTHER" id="PTHR24422:SF21">
    <property type="entry name" value="CHEMOTAXIS PROTEIN METHYLTRANSFERASE 1"/>
    <property type="match status" value="1"/>
</dbReference>
<dbReference type="InterPro" id="IPR050903">
    <property type="entry name" value="Bact_Chemotaxis_MeTrfase"/>
</dbReference>
<accession>A0A9X0W715</accession>
<sequence>MTVPPLQEDERSAWSSFIASLCGVRLDASKGYLIESRLGALLRETQSGGWRELLQKIKADPTRQLQAKVISAITTNETSFFRDQAPFQLLRHKLLPELIDRRNRERIKPVPIRILSAACSTGQEVYTTAIVLKEVIGDLSGYDIRILGLDVSQEAIAAASYAHYTQLELTRGISPLQLSRYFEPAGSQWKVRDELRAMATFRQANLLEPIAIPGRFDIIFCRNVAIYFDEPNKIRLFKALGRLLAPEGALLIGSTESISGLCPEWEPQRYLRTLYYTKKR</sequence>
<dbReference type="PANTHER" id="PTHR24422">
    <property type="entry name" value="CHEMOTAXIS PROTEIN METHYLTRANSFERASE"/>
    <property type="match status" value="1"/>
</dbReference>
<evidence type="ECO:0000256" key="4">
    <source>
        <dbReference type="ARBA" id="ARBA00022679"/>
    </source>
</evidence>
<evidence type="ECO:0000259" key="6">
    <source>
        <dbReference type="PROSITE" id="PS50123"/>
    </source>
</evidence>
<dbReference type="Pfam" id="PF01739">
    <property type="entry name" value="CheR"/>
    <property type="match status" value="1"/>
</dbReference>
<evidence type="ECO:0000313" key="7">
    <source>
        <dbReference type="EMBL" id="MBK1618192.1"/>
    </source>
</evidence>
<dbReference type="SUPFAM" id="SSF47757">
    <property type="entry name" value="Chemotaxis receptor methyltransferase CheR, N-terminal domain"/>
    <property type="match status" value="1"/>
</dbReference>
<dbReference type="GO" id="GO:0008983">
    <property type="term" value="F:protein-glutamate O-methyltransferase activity"/>
    <property type="evidence" value="ECO:0007669"/>
    <property type="project" value="UniProtKB-EC"/>
</dbReference>
<dbReference type="SUPFAM" id="SSF53335">
    <property type="entry name" value="S-adenosyl-L-methionine-dependent methyltransferases"/>
    <property type="match status" value="1"/>
</dbReference>
<dbReference type="Pfam" id="PF03705">
    <property type="entry name" value="CheR_N"/>
    <property type="match status" value="1"/>
</dbReference>
<evidence type="ECO:0000313" key="8">
    <source>
        <dbReference type="Proteomes" id="UP001138768"/>
    </source>
</evidence>
<dbReference type="CDD" id="cd02440">
    <property type="entry name" value="AdoMet_MTases"/>
    <property type="match status" value="1"/>
</dbReference>
<dbReference type="InterPro" id="IPR036804">
    <property type="entry name" value="CheR_N_sf"/>
</dbReference>
<dbReference type="PROSITE" id="PS50123">
    <property type="entry name" value="CHER"/>
    <property type="match status" value="1"/>
</dbReference>
<dbReference type="EC" id="2.1.1.80" evidence="2"/>
<dbReference type="PRINTS" id="PR00996">
    <property type="entry name" value="CHERMTFRASE"/>
</dbReference>
<dbReference type="InterPro" id="IPR029063">
    <property type="entry name" value="SAM-dependent_MTases_sf"/>
</dbReference>
<dbReference type="Gene3D" id="1.10.155.10">
    <property type="entry name" value="Chemotaxis receptor methyltransferase CheR, N-terminal domain"/>
    <property type="match status" value="1"/>
</dbReference>
<evidence type="ECO:0000256" key="2">
    <source>
        <dbReference type="ARBA" id="ARBA00012534"/>
    </source>
</evidence>
<keyword evidence="5" id="KW-0949">S-adenosyl-L-methionine</keyword>
<dbReference type="Gene3D" id="3.40.50.150">
    <property type="entry name" value="Vaccinia Virus protein VP39"/>
    <property type="match status" value="1"/>
</dbReference>
<comment type="catalytic activity">
    <reaction evidence="1">
        <text>L-glutamyl-[protein] + S-adenosyl-L-methionine = [protein]-L-glutamate 5-O-methyl ester + S-adenosyl-L-homocysteine</text>
        <dbReference type="Rhea" id="RHEA:24452"/>
        <dbReference type="Rhea" id="RHEA-COMP:10208"/>
        <dbReference type="Rhea" id="RHEA-COMP:10311"/>
        <dbReference type="ChEBI" id="CHEBI:29973"/>
        <dbReference type="ChEBI" id="CHEBI:57856"/>
        <dbReference type="ChEBI" id="CHEBI:59789"/>
        <dbReference type="ChEBI" id="CHEBI:82795"/>
        <dbReference type="EC" id="2.1.1.80"/>
    </reaction>
</comment>
<reference evidence="7 8" key="1">
    <citation type="journal article" date="2020" name="Microorganisms">
        <title>Osmotic Adaptation and Compatible Solute Biosynthesis of Phototrophic Bacteria as Revealed from Genome Analyses.</title>
        <authorList>
            <person name="Imhoff J.F."/>
            <person name="Rahn T."/>
            <person name="Kunzel S."/>
            <person name="Keller A."/>
            <person name="Neulinger S.C."/>
        </authorList>
    </citation>
    <scope>NUCLEOTIDE SEQUENCE [LARGE SCALE GENOMIC DNA]</scope>
    <source>
        <strain evidence="7 8">DSM 25653</strain>
    </source>
</reference>
<comment type="caution">
    <text evidence="7">The sequence shown here is derived from an EMBL/GenBank/DDBJ whole genome shotgun (WGS) entry which is preliminary data.</text>
</comment>
<dbReference type="GO" id="GO:0032259">
    <property type="term" value="P:methylation"/>
    <property type="evidence" value="ECO:0007669"/>
    <property type="project" value="UniProtKB-KW"/>
</dbReference>
<dbReference type="InterPro" id="IPR022642">
    <property type="entry name" value="CheR_C"/>
</dbReference>
<proteinExistence type="predicted"/>
<dbReference type="Proteomes" id="UP001138768">
    <property type="component" value="Unassembled WGS sequence"/>
</dbReference>
<feature type="domain" description="CheR-type methyltransferase" evidence="6">
    <location>
        <begin position="1"/>
        <end position="280"/>
    </location>
</feature>
<keyword evidence="4" id="KW-0808">Transferase</keyword>
<dbReference type="EMBL" id="NRRY01000008">
    <property type="protein sequence ID" value="MBK1618192.1"/>
    <property type="molecule type" value="Genomic_DNA"/>
</dbReference>
<dbReference type="AlphaFoldDB" id="A0A9X0W715"/>
<name>A0A9X0W715_9GAMM</name>
<dbReference type="RefSeq" id="WP_200241079.1">
    <property type="nucleotide sequence ID" value="NZ_NRRY01000008.1"/>
</dbReference>